<dbReference type="Proteomes" id="UP000438182">
    <property type="component" value="Unassembled WGS sequence"/>
</dbReference>
<protein>
    <submittedName>
        <fullName evidence="9">MFS transporter</fullName>
    </submittedName>
</protein>
<evidence type="ECO:0000259" key="8">
    <source>
        <dbReference type="PROSITE" id="PS50850"/>
    </source>
</evidence>
<dbReference type="SUPFAM" id="SSF103473">
    <property type="entry name" value="MFS general substrate transporter"/>
    <property type="match status" value="1"/>
</dbReference>
<evidence type="ECO:0000256" key="3">
    <source>
        <dbReference type="ARBA" id="ARBA00022692"/>
    </source>
</evidence>
<keyword evidence="5 7" id="KW-0472">Membrane</keyword>
<dbReference type="PANTHER" id="PTHR23519:SF1">
    <property type="entry name" value="AUTOPHAGY-RELATED PROTEIN 22"/>
    <property type="match status" value="1"/>
</dbReference>
<evidence type="ECO:0000313" key="9">
    <source>
        <dbReference type="EMBL" id="MWB99502.1"/>
    </source>
</evidence>
<keyword evidence="2" id="KW-0813">Transport</keyword>
<feature type="transmembrane region" description="Helical" evidence="7">
    <location>
        <begin position="328"/>
        <end position="346"/>
    </location>
</feature>
<feature type="transmembrane region" description="Helical" evidence="7">
    <location>
        <begin position="100"/>
        <end position="122"/>
    </location>
</feature>
<keyword evidence="4 7" id="KW-1133">Transmembrane helix</keyword>
<feature type="transmembrane region" description="Helical" evidence="7">
    <location>
        <begin position="159"/>
        <end position="179"/>
    </location>
</feature>
<comment type="caution">
    <text evidence="9">The sequence shown here is derived from an EMBL/GenBank/DDBJ whole genome shotgun (WGS) entry which is preliminary data.</text>
</comment>
<dbReference type="Gene3D" id="1.20.1250.20">
    <property type="entry name" value="MFS general substrate transporter like domains"/>
    <property type="match status" value="1"/>
</dbReference>
<organism evidence="9 10">
    <name type="scientific">Agromyces seonyuensis</name>
    <dbReference type="NCBI Taxonomy" id="2662446"/>
    <lineage>
        <taxon>Bacteria</taxon>
        <taxon>Bacillati</taxon>
        <taxon>Actinomycetota</taxon>
        <taxon>Actinomycetes</taxon>
        <taxon>Micrococcales</taxon>
        <taxon>Microbacteriaceae</taxon>
        <taxon>Agromyces</taxon>
    </lineage>
</organism>
<feature type="transmembrane region" description="Helical" evidence="7">
    <location>
        <begin position="234"/>
        <end position="257"/>
    </location>
</feature>
<accession>A0A6I4P1S8</accession>
<dbReference type="EMBL" id="WSTA01000063">
    <property type="protein sequence ID" value="MWB99502.1"/>
    <property type="molecule type" value="Genomic_DNA"/>
</dbReference>
<dbReference type="PANTHER" id="PTHR23519">
    <property type="entry name" value="AUTOPHAGY-RELATED PROTEIN 22"/>
    <property type="match status" value="1"/>
</dbReference>
<feature type="transmembrane region" description="Helical" evidence="7">
    <location>
        <begin position="383"/>
        <end position="406"/>
    </location>
</feature>
<evidence type="ECO:0000256" key="1">
    <source>
        <dbReference type="ARBA" id="ARBA00004651"/>
    </source>
</evidence>
<feature type="transmembrane region" description="Helical" evidence="7">
    <location>
        <begin position="293"/>
        <end position="322"/>
    </location>
</feature>
<feature type="region of interest" description="Disordered" evidence="6">
    <location>
        <begin position="1"/>
        <end position="23"/>
    </location>
</feature>
<reference evidence="9 10" key="1">
    <citation type="submission" date="2019-12" db="EMBL/GenBank/DDBJ databases">
        <authorList>
            <person name="Kim Y.S."/>
        </authorList>
    </citation>
    <scope>NUCLEOTIDE SEQUENCE [LARGE SCALE GENOMIC DNA]</scope>
    <source>
        <strain evidence="9 10">MMS17-SY077</strain>
    </source>
</reference>
<dbReference type="InterPro" id="IPR050495">
    <property type="entry name" value="ATG22/LtaA_families"/>
</dbReference>
<evidence type="ECO:0000256" key="4">
    <source>
        <dbReference type="ARBA" id="ARBA00022989"/>
    </source>
</evidence>
<feature type="transmembrane region" description="Helical" evidence="7">
    <location>
        <begin position="134"/>
        <end position="153"/>
    </location>
</feature>
<feature type="transmembrane region" description="Helical" evidence="7">
    <location>
        <begin position="200"/>
        <end position="222"/>
    </location>
</feature>
<gene>
    <name evidence="9" type="ORF">GB864_13210</name>
</gene>
<feature type="transmembrane region" description="Helical" evidence="7">
    <location>
        <begin position="358"/>
        <end position="377"/>
    </location>
</feature>
<dbReference type="InterPro" id="IPR024671">
    <property type="entry name" value="Atg22-like"/>
</dbReference>
<evidence type="ECO:0000313" key="10">
    <source>
        <dbReference type="Proteomes" id="UP000438182"/>
    </source>
</evidence>
<dbReference type="RefSeq" id="WP_160425790.1">
    <property type="nucleotide sequence ID" value="NZ_WSTA01000063.1"/>
</dbReference>
<dbReference type="PROSITE" id="PS50850">
    <property type="entry name" value="MFS"/>
    <property type="match status" value="1"/>
</dbReference>
<evidence type="ECO:0000256" key="2">
    <source>
        <dbReference type="ARBA" id="ARBA00022448"/>
    </source>
</evidence>
<evidence type="ECO:0000256" key="6">
    <source>
        <dbReference type="SAM" id="MobiDB-lite"/>
    </source>
</evidence>
<name>A0A6I4P1S8_9MICO</name>
<dbReference type="GO" id="GO:0022857">
    <property type="term" value="F:transmembrane transporter activity"/>
    <property type="evidence" value="ECO:0007669"/>
    <property type="project" value="InterPro"/>
</dbReference>
<proteinExistence type="predicted"/>
<dbReference type="InterPro" id="IPR020846">
    <property type="entry name" value="MFS_dom"/>
</dbReference>
<feature type="transmembrane region" description="Helical" evidence="7">
    <location>
        <begin position="418"/>
        <end position="440"/>
    </location>
</feature>
<dbReference type="GO" id="GO:0005886">
    <property type="term" value="C:plasma membrane"/>
    <property type="evidence" value="ECO:0007669"/>
    <property type="project" value="UniProtKB-SubCell"/>
</dbReference>
<comment type="subcellular location">
    <subcellularLocation>
        <location evidence="1">Cell membrane</location>
        <topology evidence="1">Multi-pass membrane protein</topology>
    </subcellularLocation>
</comment>
<dbReference type="AlphaFoldDB" id="A0A6I4P1S8"/>
<dbReference type="Pfam" id="PF11700">
    <property type="entry name" value="ATG22"/>
    <property type="match status" value="1"/>
</dbReference>
<evidence type="ECO:0000256" key="5">
    <source>
        <dbReference type="ARBA" id="ARBA00023136"/>
    </source>
</evidence>
<feature type="domain" description="Major facilitator superfamily (MFS) profile" evidence="8">
    <location>
        <begin position="62"/>
        <end position="471"/>
    </location>
</feature>
<keyword evidence="10" id="KW-1185">Reference proteome</keyword>
<keyword evidence="3 7" id="KW-0812">Transmembrane</keyword>
<dbReference type="InterPro" id="IPR036259">
    <property type="entry name" value="MFS_trans_sf"/>
</dbReference>
<feature type="transmembrane region" description="Helical" evidence="7">
    <location>
        <begin position="446"/>
        <end position="468"/>
    </location>
</feature>
<sequence length="474" mass="49809">MSPHPSPEASAPDPVAPTPPPTANTGAIAVMGLDLQEGRVVPRKQVASWALYDWATQPFNSVILTFVFTALYLTTDTFLDPSVAALGEGDPRYERGLADLASGLGLAITIGGILIALLAPVLGQRADVAGRRKAWLGGSTILLVASMLALFFVEGAPAYFALGVGLIAAGSVFSEIAGVNYNAMLVQVSNPKTIGKVSGLGWGLGYIGGIIALVLVVVADTFDWWGMSTDNGLPFRIIAVGCAIWAVLFAWPIFAYVPEAPPAVAREKVGFFASYGVLVRDIQGLWRHARPTFWFLLASAVFRDGLAGVFAFGAVIASVAFHFTSTEVLAFGVAANLVAGVATILAGRFDDRFGARAVILTALSGLVVAGLAVFFLHDDGKTIFWIFGLALCIFVGPAQAASRSFLARVTPAGRESEIFGLYATTGRAASFLSPALWSLFIAISGATYWGILGIILVVAAGLVLMLFVKDPHRV</sequence>
<evidence type="ECO:0000256" key="7">
    <source>
        <dbReference type="SAM" id="Phobius"/>
    </source>
</evidence>